<dbReference type="InterPro" id="IPR017850">
    <property type="entry name" value="Alkaline_phosphatase_core_sf"/>
</dbReference>
<dbReference type="Pfam" id="PF00884">
    <property type="entry name" value="Sulfatase"/>
    <property type="match status" value="1"/>
</dbReference>
<evidence type="ECO:0000256" key="8">
    <source>
        <dbReference type="SAM" id="SignalP"/>
    </source>
</evidence>
<evidence type="ECO:0000256" key="5">
    <source>
        <dbReference type="ARBA" id="ARBA00022801"/>
    </source>
</evidence>
<accession>A0A518G4J7</accession>
<feature type="region of interest" description="Disordered" evidence="7">
    <location>
        <begin position="125"/>
        <end position="164"/>
    </location>
</feature>
<dbReference type="InterPro" id="IPR000917">
    <property type="entry name" value="Sulfatase_N"/>
</dbReference>
<name>A0A518G4J7_9BACT</name>
<dbReference type="InterPro" id="IPR035874">
    <property type="entry name" value="IDS"/>
</dbReference>
<evidence type="ECO:0000313" key="11">
    <source>
        <dbReference type="EMBL" id="QDV23521.1"/>
    </source>
</evidence>
<dbReference type="CDD" id="cd16030">
    <property type="entry name" value="iduronate-2-sulfatase"/>
    <property type="match status" value="1"/>
</dbReference>
<reference evidence="11 12" key="1">
    <citation type="submission" date="2019-02" db="EMBL/GenBank/DDBJ databases">
        <title>Deep-cultivation of Planctomycetes and their phenomic and genomic characterization uncovers novel biology.</title>
        <authorList>
            <person name="Wiegand S."/>
            <person name="Jogler M."/>
            <person name="Boedeker C."/>
            <person name="Pinto D."/>
            <person name="Vollmers J."/>
            <person name="Rivas-Marin E."/>
            <person name="Kohn T."/>
            <person name="Peeters S.H."/>
            <person name="Heuer A."/>
            <person name="Rast P."/>
            <person name="Oberbeckmann S."/>
            <person name="Bunk B."/>
            <person name="Jeske O."/>
            <person name="Meyerdierks A."/>
            <person name="Storesund J.E."/>
            <person name="Kallscheuer N."/>
            <person name="Luecker S."/>
            <person name="Lage O.M."/>
            <person name="Pohl T."/>
            <person name="Merkel B.J."/>
            <person name="Hornburger P."/>
            <person name="Mueller R.-W."/>
            <person name="Bruemmer F."/>
            <person name="Labrenz M."/>
            <person name="Spormann A.M."/>
            <person name="Op den Camp H."/>
            <person name="Overmann J."/>
            <person name="Amann R."/>
            <person name="Jetten M.S.M."/>
            <person name="Mascher T."/>
            <person name="Medema M.H."/>
            <person name="Devos D.P."/>
            <person name="Kaster A.-K."/>
            <person name="Ovreas L."/>
            <person name="Rohde M."/>
            <person name="Galperin M.Y."/>
            <person name="Jogler C."/>
        </authorList>
    </citation>
    <scope>NUCLEOTIDE SEQUENCE [LARGE SCALE GENOMIC DNA]</scope>
    <source>
        <strain evidence="11 12">Q31a</strain>
    </source>
</reference>
<evidence type="ECO:0000313" key="12">
    <source>
        <dbReference type="Proteomes" id="UP000318017"/>
    </source>
</evidence>
<evidence type="ECO:0000256" key="7">
    <source>
        <dbReference type="SAM" id="MobiDB-lite"/>
    </source>
</evidence>
<feature type="domain" description="Sulfatase N-terminal" evidence="9">
    <location>
        <begin position="23"/>
        <end position="363"/>
    </location>
</feature>
<evidence type="ECO:0000256" key="2">
    <source>
        <dbReference type="ARBA" id="ARBA00008779"/>
    </source>
</evidence>
<dbReference type="Pfam" id="PF20434">
    <property type="entry name" value="BD-FAE"/>
    <property type="match status" value="1"/>
</dbReference>
<dbReference type="SUPFAM" id="SSF53474">
    <property type="entry name" value="alpha/beta-Hydrolases"/>
    <property type="match status" value="1"/>
</dbReference>
<gene>
    <name evidence="11" type="ORF">Q31a_18220</name>
</gene>
<keyword evidence="6" id="KW-0106">Calcium</keyword>
<dbReference type="PANTHER" id="PTHR45953">
    <property type="entry name" value="IDURONATE 2-SULFATASE"/>
    <property type="match status" value="1"/>
</dbReference>
<evidence type="ECO:0000259" key="9">
    <source>
        <dbReference type="Pfam" id="PF00884"/>
    </source>
</evidence>
<dbReference type="GO" id="GO:0004423">
    <property type="term" value="F:iduronate-2-sulfatase activity"/>
    <property type="evidence" value="ECO:0007669"/>
    <property type="project" value="InterPro"/>
</dbReference>
<evidence type="ECO:0000256" key="1">
    <source>
        <dbReference type="ARBA" id="ARBA00001913"/>
    </source>
</evidence>
<feature type="region of interest" description="Disordered" evidence="7">
    <location>
        <begin position="471"/>
        <end position="492"/>
    </location>
</feature>
<keyword evidence="5 11" id="KW-0378">Hydrolase</keyword>
<dbReference type="GO" id="GO:0046872">
    <property type="term" value="F:metal ion binding"/>
    <property type="evidence" value="ECO:0007669"/>
    <property type="project" value="UniProtKB-KW"/>
</dbReference>
<sequence precursor="true">MKTILLVCVSVASGLTAIAAEKPNILFIAIDDLRPELKCYGGTQVRTPHLDAFASQSMRFDRAYCQVPVCGASRASLMTGILPTAMRFMNYTTRADRDAPGAATLPETFKNAGYTTLSNGKVFHTRDDSEEESWSEPAWRPDADSMLSHDPATTQRLSESKQRGRIYESPDVEDNAYADGQVAEKSIQDLQRLKRAGTPFFLACGFVRPHMPFYAPKKYWDLYEREQVEIADNRYRPTKAPQELRGSEEFRSYHLADFDSDSRDFHRMMRHGYMASVSYVDELVGNVLAELERLELSDNTIVVVWGDHGWHLGEHNFWGKHNTMHLATRVPLIVRAPGKQAGRTAALVETSDIYPTLCSLAGIEIPETVQGRSFSSLLDAPQEAFRDGVYSRIRTGDSLITDRFTYTAYDGGASEMLYDLQADPSENENVAAQPEYAETVATMKRMLKQRQTEAAAAKLVAAPQAVPAQAASSPQAVPKQPPVQPQSTVEAPAYAREIPLPTYSEVKYGKHQRHVLDFWQADSETPTPLVMVIHGGGWNGGSKERLSRFADVPALLKAGISVAAINYRLMKHAQHVEPPVKAPLHDAARAVQFLRSQAGAWNIDKARIGASGGSAGACSSLWLAYHDDLSDPGSEDPIARESTRLWCVAVNSPQTTLDPKQMVTWTPNSRYGGHAFGKKNFAQFLAERESIAAWIAEYSPYALVSADDPPACLFFSNPPAMGQDQKDPTHTANFGIGLQRHCAEFDVECDVVYPGAAGVKYKTPTDFHIAILGQAEKP</sequence>
<dbReference type="Proteomes" id="UP000318017">
    <property type="component" value="Chromosome"/>
</dbReference>
<protein>
    <submittedName>
        <fullName evidence="11">Arylsulfatase</fullName>
        <ecNumber evidence="11">3.1.6.1</ecNumber>
    </submittedName>
</protein>
<dbReference type="KEGG" id="ahel:Q31a_18220"/>
<evidence type="ECO:0000256" key="6">
    <source>
        <dbReference type="ARBA" id="ARBA00022837"/>
    </source>
</evidence>
<dbReference type="GO" id="GO:0005737">
    <property type="term" value="C:cytoplasm"/>
    <property type="evidence" value="ECO:0007669"/>
    <property type="project" value="TreeGrafter"/>
</dbReference>
<keyword evidence="3" id="KW-0479">Metal-binding</keyword>
<keyword evidence="4 8" id="KW-0732">Signal</keyword>
<dbReference type="PANTHER" id="PTHR45953:SF1">
    <property type="entry name" value="IDURONATE 2-SULFATASE"/>
    <property type="match status" value="1"/>
</dbReference>
<dbReference type="EC" id="3.1.6.1" evidence="11"/>
<feature type="chain" id="PRO_5021799589" evidence="8">
    <location>
        <begin position="20"/>
        <end position="778"/>
    </location>
</feature>
<keyword evidence="12" id="KW-1185">Reference proteome</keyword>
<dbReference type="InterPro" id="IPR049492">
    <property type="entry name" value="BD-FAE-like_dom"/>
</dbReference>
<dbReference type="GO" id="GO:0004065">
    <property type="term" value="F:arylsulfatase activity"/>
    <property type="evidence" value="ECO:0007669"/>
    <property type="project" value="UniProtKB-EC"/>
</dbReference>
<dbReference type="Gene3D" id="3.40.50.1820">
    <property type="entry name" value="alpha/beta hydrolase"/>
    <property type="match status" value="1"/>
</dbReference>
<proteinExistence type="inferred from homology"/>
<dbReference type="AlphaFoldDB" id="A0A518G4J7"/>
<feature type="domain" description="BD-FAE-like" evidence="10">
    <location>
        <begin position="521"/>
        <end position="715"/>
    </location>
</feature>
<dbReference type="Gene3D" id="3.40.720.10">
    <property type="entry name" value="Alkaline Phosphatase, subunit A"/>
    <property type="match status" value="1"/>
</dbReference>
<evidence type="ECO:0000259" key="10">
    <source>
        <dbReference type="Pfam" id="PF20434"/>
    </source>
</evidence>
<organism evidence="11 12">
    <name type="scientific">Aureliella helgolandensis</name>
    <dbReference type="NCBI Taxonomy" id="2527968"/>
    <lineage>
        <taxon>Bacteria</taxon>
        <taxon>Pseudomonadati</taxon>
        <taxon>Planctomycetota</taxon>
        <taxon>Planctomycetia</taxon>
        <taxon>Pirellulales</taxon>
        <taxon>Pirellulaceae</taxon>
        <taxon>Aureliella</taxon>
    </lineage>
</organism>
<comment type="similarity">
    <text evidence="2">Belongs to the sulfatase family.</text>
</comment>
<dbReference type="EMBL" id="CP036298">
    <property type="protein sequence ID" value="QDV23521.1"/>
    <property type="molecule type" value="Genomic_DNA"/>
</dbReference>
<dbReference type="RefSeq" id="WP_197356463.1">
    <property type="nucleotide sequence ID" value="NZ_CP036298.1"/>
</dbReference>
<comment type="cofactor">
    <cofactor evidence="1">
        <name>Ca(2+)</name>
        <dbReference type="ChEBI" id="CHEBI:29108"/>
    </cofactor>
</comment>
<evidence type="ECO:0000256" key="4">
    <source>
        <dbReference type="ARBA" id="ARBA00022729"/>
    </source>
</evidence>
<dbReference type="SUPFAM" id="SSF53649">
    <property type="entry name" value="Alkaline phosphatase-like"/>
    <property type="match status" value="1"/>
</dbReference>
<dbReference type="InterPro" id="IPR029058">
    <property type="entry name" value="AB_hydrolase_fold"/>
</dbReference>
<feature type="signal peptide" evidence="8">
    <location>
        <begin position="1"/>
        <end position="19"/>
    </location>
</feature>
<evidence type="ECO:0000256" key="3">
    <source>
        <dbReference type="ARBA" id="ARBA00022723"/>
    </source>
</evidence>